<dbReference type="InterPro" id="IPR045857">
    <property type="entry name" value="O16G_dom_2"/>
</dbReference>
<evidence type="ECO:0000259" key="4">
    <source>
        <dbReference type="SMART" id="SM00642"/>
    </source>
</evidence>
<dbReference type="Gene3D" id="2.60.40.1180">
    <property type="entry name" value="Golgi alpha-mannosidase II"/>
    <property type="match status" value="1"/>
</dbReference>
<reference evidence="5 6" key="1">
    <citation type="submission" date="2016-08" db="EMBL/GenBank/DDBJ databases">
        <title>Draft genome of Fabibacter sp. strain SK-8.</title>
        <authorList>
            <person name="Wong S.-K."/>
            <person name="Hamasaki K."/>
            <person name="Yoshizawa S."/>
        </authorList>
    </citation>
    <scope>NUCLEOTIDE SEQUENCE [LARGE SCALE GENOMIC DNA]</scope>
    <source>
        <strain evidence="5 6">SK-8</strain>
    </source>
</reference>
<organism evidence="5 6">
    <name type="scientific">Roseivirga misakiensis</name>
    <dbReference type="NCBI Taxonomy" id="1563681"/>
    <lineage>
        <taxon>Bacteria</taxon>
        <taxon>Pseudomonadati</taxon>
        <taxon>Bacteroidota</taxon>
        <taxon>Cytophagia</taxon>
        <taxon>Cytophagales</taxon>
        <taxon>Roseivirgaceae</taxon>
        <taxon>Roseivirga</taxon>
    </lineage>
</organism>
<comment type="similarity">
    <text evidence="1">Belongs to the glycosyl hydrolase 13 family.</text>
</comment>
<evidence type="ECO:0000313" key="5">
    <source>
        <dbReference type="EMBL" id="OEK06907.1"/>
    </source>
</evidence>
<dbReference type="OrthoDB" id="9806009at2"/>
<feature type="domain" description="Glycosyl hydrolase family 13 catalytic" evidence="4">
    <location>
        <begin position="13"/>
        <end position="417"/>
    </location>
</feature>
<dbReference type="FunFam" id="3.20.20.80:FF:000064">
    <property type="entry name" value="Oligo-1,6-glucosidase"/>
    <property type="match status" value="2"/>
</dbReference>
<dbReference type="STRING" id="1563681.BFP71_04430"/>
<comment type="caution">
    <text evidence="5">The sequence shown here is derived from an EMBL/GenBank/DDBJ whole genome shotgun (WGS) entry which is preliminary data.</text>
</comment>
<evidence type="ECO:0000256" key="3">
    <source>
        <dbReference type="ARBA" id="ARBA00023295"/>
    </source>
</evidence>
<dbReference type="Proteomes" id="UP000095552">
    <property type="component" value="Unassembled WGS sequence"/>
</dbReference>
<dbReference type="NCBIfam" id="NF008183">
    <property type="entry name" value="PRK10933.1"/>
    <property type="match status" value="1"/>
</dbReference>
<dbReference type="PANTHER" id="PTHR10357:SF179">
    <property type="entry name" value="NEUTRAL AND BASIC AMINO ACID TRANSPORT PROTEIN RBAT"/>
    <property type="match status" value="1"/>
</dbReference>
<dbReference type="SMART" id="SM00642">
    <property type="entry name" value="Aamy"/>
    <property type="match status" value="1"/>
</dbReference>
<proteinExistence type="inferred from homology"/>
<gene>
    <name evidence="5" type="ORF">BFP71_04430</name>
</gene>
<protein>
    <submittedName>
        <fullName evidence="5">Glucohydrolase</fullName>
    </submittedName>
</protein>
<keyword evidence="3" id="KW-0326">Glycosidase</keyword>
<dbReference type="PANTHER" id="PTHR10357">
    <property type="entry name" value="ALPHA-AMYLASE FAMILY MEMBER"/>
    <property type="match status" value="1"/>
</dbReference>
<dbReference type="RefSeq" id="WP_069834219.1">
    <property type="nucleotide sequence ID" value="NZ_MDGQ01000003.1"/>
</dbReference>
<dbReference type="Pfam" id="PF00128">
    <property type="entry name" value="Alpha-amylase"/>
    <property type="match status" value="1"/>
</dbReference>
<dbReference type="InterPro" id="IPR013780">
    <property type="entry name" value="Glyco_hydro_b"/>
</dbReference>
<dbReference type="Gene3D" id="3.20.20.80">
    <property type="entry name" value="Glycosidases"/>
    <property type="match status" value="1"/>
</dbReference>
<accession>A0A1E5T6I0</accession>
<dbReference type="GO" id="GO:0004556">
    <property type="term" value="F:alpha-amylase activity"/>
    <property type="evidence" value="ECO:0007669"/>
    <property type="project" value="TreeGrafter"/>
</dbReference>
<evidence type="ECO:0000256" key="1">
    <source>
        <dbReference type="ARBA" id="ARBA00008061"/>
    </source>
</evidence>
<dbReference type="InterPro" id="IPR006047">
    <property type="entry name" value="GH13_cat_dom"/>
</dbReference>
<keyword evidence="2 5" id="KW-0378">Hydrolase</keyword>
<dbReference type="GO" id="GO:0009313">
    <property type="term" value="P:oligosaccharide catabolic process"/>
    <property type="evidence" value="ECO:0007669"/>
    <property type="project" value="TreeGrafter"/>
</dbReference>
<keyword evidence="6" id="KW-1185">Reference proteome</keyword>
<evidence type="ECO:0000313" key="6">
    <source>
        <dbReference type="Proteomes" id="UP000095552"/>
    </source>
</evidence>
<dbReference type="SUPFAM" id="SSF51445">
    <property type="entry name" value="(Trans)glycosidases"/>
    <property type="match status" value="1"/>
</dbReference>
<evidence type="ECO:0000256" key="2">
    <source>
        <dbReference type="ARBA" id="ARBA00022801"/>
    </source>
</evidence>
<dbReference type="SUPFAM" id="SSF51011">
    <property type="entry name" value="Glycosyl hydrolase domain"/>
    <property type="match status" value="1"/>
</dbReference>
<dbReference type="FunFam" id="3.90.400.10:FF:000002">
    <property type="entry name" value="Sucrose isomerase"/>
    <property type="match status" value="1"/>
</dbReference>
<dbReference type="Gene3D" id="3.90.400.10">
    <property type="entry name" value="Oligo-1,6-glucosidase, Domain 2"/>
    <property type="match status" value="1"/>
</dbReference>
<sequence length="550" mass="64339">MKRVWWKESIVYQIYPRSFNDANNDGIGDIPGIIEKLDYIASLGIDVIWLCPVYKSPNDDNGYDISDYRNIMDEFGSMADFDLLLEGIHERGMKIIMDLVVNHSSDEHAWFEASKSSKDNLYRDYYIWKPGKNGGPPNDWEAFFGGSAWQYDEKTEEYYLHLFTTKQPDLNWENPKVQSEVNDIVKYWFDKGVDGFRMDVISLISKRPEYSDMISPVFEETIAKQYANGPRVHEFLRNLNKEVLSKYDIMTVGEGPGITLEHGLDYVGEDREELNMVFHFDHMFMDMGEGGKFDPIPYSLVEFKNVFNQWDEKLAGKGWGSIFLGNHDFPRIVSRFASDQEHRIKAAKLLASMLLSMRGTPYIYQGDEIGMTNVAFESPSDYRDIETLNYFKSLEADNKNPLDYIHNVHKMGRDNARTPMQWTDGKNAGFSEQTPWINLNPNFPDINVEDQERNTESVLNFYRRMIQFRKDNPTLVYGDYESIENNHEQIYAYRRWDETNEYLVVLNFSDQEVDFNPIITGLELLIYNYSDATEDLLMRPWEAKIFRVND</sequence>
<dbReference type="CDD" id="cd11333">
    <property type="entry name" value="AmyAc_SI_OligoGlu_DGase"/>
    <property type="match status" value="1"/>
</dbReference>
<dbReference type="InterPro" id="IPR017853">
    <property type="entry name" value="GH"/>
</dbReference>
<name>A0A1E5T6I0_9BACT</name>
<dbReference type="AlphaFoldDB" id="A0A1E5T6I0"/>
<dbReference type="EMBL" id="MDGQ01000003">
    <property type="protein sequence ID" value="OEK06907.1"/>
    <property type="molecule type" value="Genomic_DNA"/>
</dbReference>